<dbReference type="AlphaFoldDB" id="A0A9P6C4U8"/>
<reference evidence="11" key="1">
    <citation type="submission" date="2020-11" db="EMBL/GenBank/DDBJ databases">
        <authorList>
            <consortium name="DOE Joint Genome Institute"/>
            <person name="Ahrendt S."/>
            <person name="Riley R."/>
            <person name="Andreopoulos W."/>
            <person name="Labutti K."/>
            <person name="Pangilinan J."/>
            <person name="Ruiz-Duenas F.J."/>
            <person name="Barrasa J.M."/>
            <person name="Sanchez-Garcia M."/>
            <person name="Camarero S."/>
            <person name="Miyauchi S."/>
            <person name="Serrano A."/>
            <person name="Linde D."/>
            <person name="Babiker R."/>
            <person name="Drula E."/>
            <person name="Ayuso-Fernandez I."/>
            <person name="Pacheco R."/>
            <person name="Padilla G."/>
            <person name="Ferreira P."/>
            <person name="Barriuso J."/>
            <person name="Kellner H."/>
            <person name="Castanera R."/>
            <person name="Alfaro M."/>
            <person name="Ramirez L."/>
            <person name="Pisabarro A.G."/>
            <person name="Kuo A."/>
            <person name="Tritt A."/>
            <person name="Lipzen A."/>
            <person name="He G."/>
            <person name="Yan M."/>
            <person name="Ng V."/>
            <person name="Cullen D."/>
            <person name="Martin F."/>
            <person name="Rosso M.-N."/>
            <person name="Henrissat B."/>
            <person name="Hibbett D."/>
            <person name="Martinez A.T."/>
            <person name="Grigoriev I.V."/>
        </authorList>
    </citation>
    <scope>NUCLEOTIDE SEQUENCE</scope>
    <source>
        <strain evidence="11">MF-IS2</strain>
    </source>
</reference>
<keyword evidence="6 10" id="KW-0560">Oxidoreductase</keyword>
<comment type="caution">
    <text evidence="11">The sequence shown here is derived from an EMBL/GenBank/DDBJ whole genome shotgun (WGS) entry which is preliminary data.</text>
</comment>
<dbReference type="Pfam" id="PF00067">
    <property type="entry name" value="p450"/>
    <property type="match status" value="1"/>
</dbReference>
<feature type="binding site" description="axial binding residue" evidence="9">
    <location>
        <position position="390"/>
    </location>
    <ligand>
        <name>heme</name>
        <dbReference type="ChEBI" id="CHEBI:30413"/>
    </ligand>
    <ligandPart>
        <name>Fe</name>
        <dbReference type="ChEBI" id="CHEBI:18248"/>
    </ligandPart>
</feature>
<organism evidence="11 12">
    <name type="scientific">Macrolepiota fuliginosa MF-IS2</name>
    <dbReference type="NCBI Taxonomy" id="1400762"/>
    <lineage>
        <taxon>Eukaryota</taxon>
        <taxon>Fungi</taxon>
        <taxon>Dikarya</taxon>
        <taxon>Basidiomycota</taxon>
        <taxon>Agaricomycotina</taxon>
        <taxon>Agaricomycetes</taxon>
        <taxon>Agaricomycetidae</taxon>
        <taxon>Agaricales</taxon>
        <taxon>Agaricineae</taxon>
        <taxon>Agaricaceae</taxon>
        <taxon>Macrolepiota</taxon>
    </lineage>
</organism>
<dbReference type="OrthoDB" id="2789670at2759"/>
<evidence type="ECO:0000256" key="5">
    <source>
        <dbReference type="ARBA" id="ARBA00022723"/>
    </source>
</evidence>
<evidence type="ECO:0000256" key="10">
    <source>
        <dbReference type="RuleBase" id="RU000461"/>
    </source>
</evidence>
<dbReference type="InterPro" id="IPR002401">
    <property type="entry name" value="Cyt_P450_E_grp-I"/>
</dbReference>
<dbReference type="InterPro" id="IPR036396">
    <property type="entry name" value="Cyt_P450_sf"/>
</dbReference>
<dbReference type="CDD" id="cd11065">
    <property type="entry name" value="CYP64-like"/>
    <property type="match status" value="1"/>
</dbReference>
<dbReference type="Proteomes" id="UP000807342">
    <property type="component" value="Unassembled WGS sequence"/>
</dbReference>
<evidence type="ECO:0000313" key="11">
    <source>
        <dbReference type="EMBL" id="KAF9449155.1"/>
    </source>
</evidence>
<dbReference type="GO" id="GO:0004497">
    <property type="term" value="F:monooxygenase activity"/>
    <property type="evidence" value="ECO:0007669"/>
    <property type="project" value="UniProtKB-KW"/>
</dbReference>
<evidence type="ECO:0000256" key="6">
    <source>
        <dbReference type="ARBA" id="ARBA00023002"/>
    </source>
</evidence>
<sequence length="463" mass="52855">MSFPWLKYDEWLKIYGDMVYFKILGQSFLLLGSPRRTSDLFEKRATIYSDRSRSIMIMDMLGWSYNFGLMPYGSRWRQHYRLFHDHYGEDQLAKFQPTLLKTTRSFLRRLLSNPGDFLHHTRLLFLSAIMEITYGHSVEDPHDPLIMNAELVLDAVIEAMIPGRFLVEMIPVLKYVPEWLPGAGWKRRANYVKKINGLVSQGPFEAVKENLKRGTAAPCVAVSMIEGIEDVGMNRVEEETAMNAAATAFAGGADTTVSMVAAFFLVMGMYPDVQKRAQGELDAVLGGRLPDFNDRASLPYINALVKELLRWHLVTPLALPHMTSEADEYDGFYIPKGTIVMGSSWTMLHDPDVFDEPMRFIPERYLKDGQPNTKLRDPWDFSFGYGRRVCAGRHIADASLFITLSSILSAFDIKPPLDNEGRPVKLKAEVTPYFFSYPVPFQVRIVPRSKKAEHLVRDTELME</sequence>
<dbReference type="GO" id="GO:0020037">
    <property type="term" value="F:heme binding"/>
    <property type="evidence" value="ECO:0007669"/>
    <property type="project" value="InterPro"/>
</dbReference>
<name>A0A9P6C4U8_9AGAR</name>
<comment type="pathway">
    <text evidence="2">Secondary metabolite biosynthesis.</text>
</comment>
<dbReference type="GO" id="GO:0016705">
    <property type="term" value="F:oxidoreductase activity, acting on paired donors, with incorporation or reduction of molecular oxygen"/>
    <property type="evidence" value="ECO:0007669"/>
    <property type="project" value="InterPro"/>
</dbReference>
<dbReference type="EMBL" id="MU151139">
    <property type="protein sequence ID" value="KAF9449155.1"/>
    <property type="molecule type" value="Genomic_DNA"/>
</dbReference>
<dbReference type="InterPro" id="IPR001128">
    <property type="entry name" value="Cyt_P450"/>
</dbReference>
<evidence type="ECO:0000256" key="9">
    <source>
        <dbReference type="PIRSR" id="PIRSR602401-1"/>
    </source>
</evidence>
<dbReference type="PANTHER" id="PTHR46300">
    <property type="entry name" value="P450, PUTATIVE (EUROFUNG)-RELATED-RELATED"/>
    <property type="match status" value="1"/>
</dbReference>
<dbReference type="PRINTS" id="PR00463">
    <property type="entry name" value="EP450I"/>
</dbReference>
<dbReference type="SUPFAM" id="SSF48264">
    <property type="entry name" value="Cytochrome P450"/>
    <property type="match status" value="1"/>
</dbReference>
<gene>
    <name evidence="11" type="ORF">P691DRAFT_759299</name>
</gene>
<keyword evidence="7 9" id="KW-0408">Iron</keyword>
<comment type="cofactor">
    <cofactor evidence="1 9">
        <name>heme</name>
        <dbReference type="ChEBI" id="CHEBI:30413"/>
    </cofactor>
</comment>
<dbReference type="InterPro" id="IPR050364">
    <property type="entry name" value="Cytochrome_P450_fung"/>
</dbReference>
<evidence type="ECO:0000256" key="4">
    <source>
        <dbReference type="ARBA" id="ARBA00022617"/>
    </source>
</evidence>
<dbReference type="Gene3D" id="1.10.630.10">
    <property type="entry name" value="Cytochrome P450"/>
    <property type="match status" value="1"/>
</dbReference>
<keyword evidence="8 10" id="KW-0503">Monooxygenase</keyword>
<accession>A0A9P6C4U8</accession>
<evidence type="ECO:0000256" key="2">
    <source>
        <dbReference type="ARBA" id="ARBA00005179"/>
    </source>
</evidence>
<protein>
    <submittedName>
        <fullName evidence="11">Cytochrome P450</fullName>
    </submittedName>
</protein>
<comment type="similarity">
    <text evidence="3 10">Belongs to the cytochrome P450 family.</text>
</comment>
<keyword evidence="4 9" id="KW-0349">Heme</keyword>
<evidence type="ECO:0000256" key="3">
    <source>
        <dbReference type="ARBA" id="ARBA00010617"/>
    </source>
</evidence>
<evidence type="ECO:0000256" key="7">
    <source>
        <dbReference type="ARBA" id="ARBA00023004"/>
    </source>
</evidence>
<dbReference type="InterPro" id="IPR017972">
    <property type="entry name" value="Cyt_P450_CS"/>
</dbReference>
<dbReference type="GO" id="GO:0005506">
    <property type="term" value="F:iron ion binding"/>
    <property type="evidence" value="ECO:0007669"/>
    <property type="project" value="InterPro"/>
</dbReference>
<evidence type="ECO:0000313" key="12">
    <source>
        <dbReference type="Proteomes" id="UP000807342"/>
    </source>
</evidence>
<dbReference type="PANTHER" id="PTHR46300:SF7">
    <property type="entry name" value="P450, PUTATIVE (EUROFUNG)-RELATED"/>
    <property type="match status" value="1"/>
</dbReference>
<proteinExistence type="inferred from homology"/>
<evidence type="ECO:0000256" key="8">
    <source>
        <dbReference type="ARBA" id="ARBA00023033"/>
    </source>
</evidence>
<dbReference type="PROSITE" id="PS00086">
    <property type="entry name" value="CYTOCHROME_P450"/>
    <property type="match status" value="1"/>
</dbReference>
<evidence type="ECO:0000256" key="1">
    <source>
        <dbReference type="ARBA" id="ARBA00001971"/>
    </source>
</evidence>
<keyword evidence="12" id="KW-1185">Reference proteome</keyword>
<keyword evidence="5 9" id="KW-0479">Metal-binding</keyword>